<gene>
    <name evidence="1" type="ORF">ISP13_11385</name>
</gene>
<dbReference type="EMBL" id="JADIKG010000012">
    <property type="protein sequence ID" value="MFK2874137.1"/>
    <property type="molecule type" value="Genomic_DNA"/>
</dbReference>
<proteinExistence type="predicted"/>
<sequence>MIDQHVLIHYHIFKNAGSSIDASLQHSFGDRWGIFEGSHAHAIQSSAQLGEFLDANRHLAAISSHLARPPLPRASCLPVVFIRHPLLRAYSVYNFTRWDPSQPYSDIAQGAAFSDYLRWALRKEPGSIVIRDYQVVHLSEASWRGGNILKTAAERLDLEQACQLLTDWGIVGLVEQFELSSQVFQATYGPKLPGFKLLPNWENATGKKGVSTEEQLGDLRQELGEALYSDFMEANQLDLALYSHARSVLDQAIIRAGLTASQDSIQGAPVGIECR</sequence>
<keyword evidence="2" id="KW-1185">Reference proteome</keyword>
<dbReference type="InterPro" id="IPR027417">
    <property type="entry name" value="P-loop_NTPase"/>
</dbReference>
<accession>A0ABW8IVW5</accession>
<evidence type="ECO:0000313" key="1">
    <source>
        <dbReference type="EMBL" id="MFK2874137.1"/>
    </source>
</evidence>
<dbReference type="Proteomes" id="UP001620405">
    <property type="component" value="Unassembled WGS sequence"/>
</dbReference>
<dbReference type="RefSeq" id="WP_284401308.1">
    <property type="nucleotide sequence ID" value="NZ_BSNQ01000009.1"/>
</dbReference>
<reference evidence="1 2" key="1">
    <citation type="submission" date="2020-10" db="EMBL/GenBank/DDBJ databases">
        <title>Phylogeny of dyella-like bacteria.</title>
        <authorList>
            <person name="Fu J."/>
        </authorList>
    </citation>
    <scope>NUCLEOTIDE SEQUENCE [LARGE SCALE GENOMIC DNA]</scope>
    <source>
        <strain evidence="1 2">DHOB07</strain>
    </source>
</reference>
<name>A0ABW8IVW5_9GAMM</name>
<protein>
    <recommendedName>
        <fullName evidence="3">Sulfotransferase family protein</fullName>
    </recommendedName>
</protein>
<dbReference type="Gene3D" id="3.40.50.300">
    <property type="entry name" value="P-loop containing nucleotide triphosphate hydrolases"/>
    <property type="match status" value="1"/>
</dbReference>
<evidence type="ECO:0000313" key="2">
    <source>
        <dbReference type="Proteomes" id="UP001620405"/>
    </source>
</evidence>
<comment type="caution">
    <text evidence="1">The sequence shown here is derived from an EMBL/GenBank/DDBJ whole genome shotgun (WGS) entry which is preliminary data.</text>
</comment>
<organism evidence="1 2">
    <name type="scientific">Dyella lipolytica</name>
    <dbReference type="NCBI Taxonomy" id="1867835"/>
    <lineage>
        <taxon>Bacteria</taxon>
        <taxon>Pseudomonadati</taxon>
        <taxon>Pseudomonadota</taxon>
        <taxon>Gammaproteobacteria</taxon>
        <taxon>Lysobacterales</taxon>
        <taxon>Rhodanobacteraceae</taxon>
        <taxon>Dyella</taxon>
    </lineage>
</organism>
<evidence type="ECO:0008006" key="3">
    <source>
        <dbReference type="Google" id="ProtNLM"/>
    </source>
</evidence>